<keyword evidence="1" id="KW-0472">Membrane</keyword>
<dbReference type="KEGG" id="aba:Acid345_4353"/>
<dbReference type="STRING" id="204669.Acid345_4353"/>
<accession>Q1IIE7</accession>
<proteinExistence type="predicted"/>
<name>Q1IIE7_KORVE</name>
<sequence>MAIMSGVREMGAFEERVLSDLAELKVHVRCLVGTGNEGKIQEIEQRLNRHETYLQRMMGVGSVVAAAVTVMNLVMGWLRVHR</sequence>
<dbReference type="AlphaFoldDB" id="Q1IIE7"/>
<dbReference type="EnsemblBacteria" id="ABF43353">
    <property type="protein sequence ID" value="ABF43353"/>
    <property type="gene ID" value="Acid345_4353"/>
</dbReference>
<keyword evidence="3" id="KW-1185">Reference proteome</keyword>
<feature type="transmembrane region" description="Helical" evidence="1">
    <location>
        <begin position="57"/>
        <end position="78"/>
    </location>
</feature>
<keyword evidence="1" id="KW-0812">Transmembrane</keyword>
<organism evidence="2 3">
    <name type="scientific">Koribacter versatilis (strain Ellin345)</name>
    <dbReference type="NCBI Taxonomy" id="204669"/>
    <lineage>
        <taxon>Bacteria</taxon>
        <taxon>Pseudomonadati</taxon>
        <taxon>Acidobacteriota</taxon>
        <taxon>Terriglobia</taxon>
        <taxon>Terriglobales</taxon>
        <taxon>Candidatus Korobacteraceae</taxon>
        <taxon>Candidatus Korobacter</taxon>
    </lineage>
</organism>
<dbReference type="HOGENOM" id="CLU_2553829_0_0_0"/>
<dbReference type="Proteomes" id="UP000002432">
    <property type="component" value="Chromosome"/>
</dbReference>
<evidence type="ECO:0000256" key="1">
    <source>
        <dbReference type="SAM" id="Phobius"/>
    </source>
</evidence>
<keyword evidence="1" id="KW-1133">Transmembrane helix</keyword>
<evidence type="ECO:0000313" key="3">
    <source>
        <dbReference type="Proteomes" id="UP000002432"/>
    </source>
</evidence>
<dbReference type="EMBL" id="CP000360">
    <property type="protein sequence ID" value="ABF43353.1"/>
    <property type="molecule type" value="Genomic_DNA"/>
</dbReference>
<evidence type="ECO:0000313" key="2">
    <source>
        <dbReference type="EMBL" id="ABF43353.1"/>
    </source>
</evidence>
<reference evidence="2 3" key="1">
    <citation type="journal article" date="2009" name="Appl. Environ. Microbiol.">
        <title>Three genomes from the phylum Acidobacteria provide insight into the lifestyles of these microorganisms in soils.</title>
        <authorList>
            <person name="Ward N.L."/>
            <person name="Challacombe J.F."/>
            <person name="Janssen P.H."/>
            <person name="Henrissat B."/>
            <person name="Coutinho P.M."/>
            <person name="Wu M."/>
            <person name="Xie G."/>
            <person name="Haft D.H."/>
            <person name="Sait M."/>
            <person name="Badger J."/>
            <person name="Barabote R.D."/>
            <person name="Bradley B."/>
            <person name="Brettin T.S."/>
            <person name="Brinkac L.M."/>
            <person name="Bruce D."/>
            <person name="Creasy T."/>
            <person name="Daugherty S.C."/>
            <person name="Davidsen T.M."/>
            <person name="DeBoy R.T."/>
            <person name="Detter J.C."/>
            <person name="Dodson R.J."/>
            <person name="Durkin A.S."/>
            <person name="Ganapathy A."/>
            <person name="Gwinn-Giglio M."/>
            <person name="Han C.S."/>
            <person name="Khouri H."/>
            <person name="Kiss H."/>
            <person name="Kothari S.P."/>
            <person name="Madupu R."/>
            <person name="Nelson K.E."/>
            <person name="Nelson W.C."/>
            <person name="Paulsen I."/>
            <person name="Penn K."/>
            <person name="Ren Q."/>
            <person name="Rosovitz M.J."/>
            <person name="Selengut J.D."/>
            <person name="Shrivastava S."/>
            <person name="Sullivan S.A."/>
            <person name="Tapia R."/>
            <person name="Thompson L.S."/>
            <person name="Watkins K.L."/>
            <person name="Yang Q."/>
            <person name="Yu C."/>
            <person name="Zafar N."/>
            <person name="Zhou L."/>
            <person name="Kuske C.R."/>
        </authorList>
    </citation>
    <scope>NUCLEOTIDE SEQUENCE [LARGE SCALE GENOMIC DNA]</scope>
    <source>
        <strain evidence="2 3">Ellin345</strain>
    </source>
</reference>
<protein>
    <submittedName>
        <fullName evidence="2">Uncharacterized protein</fullName>
    </submittedName>
</protein>
<gene>
    <name evidence="2" type="ordered locus">Acid345_4353</name>
</gene>